<feature type="transmembrane region" description="Helical" evidence="4">
    <location>
        <begin position="51"/>
        <end position="70"/>
    </location>
</feature>
<reference evidence="6" key="1">
    <citation type="submission" date="2016-10" db="EMBL/GenBank/DDBJ databases">
        <authorList>
            <person name="Varghese N."/>
            <person name="Submissions S."/>
        </authorList>
    </citation>
    <scope>NUCLEOTIDE SEQUENCE [LARGE SCALE GENOMIC DNA]</scope>
    <source>
        <strain evidence="6">CGMCC 1.10784</strain>
    </source>
</reference>
<evidence type="ECO:0000256" key="4">
    <source>
        <dbReference type="SAM" id="Phobius"/>
    </source>
</evidence>
<evidence type="ECO:0000256" key="2">
    <source>
        <dbReference type="ARBA" id="ARBA00022963"/>
    </source>
</evidence>
<dbReference type="PANTHER" id="PTHR10272">
    <property type="entry name" value="PLATELET-ACTIVATING FACTOR ACETYLHYDROLASE"/>
    <property type="match status" value="1"/>
</dbReference>
<keyword evidence="3" id="KW-0443">Lipid metabolism</keyword>
<dbReference type="Pfam" id="PF03403">
    <property type="entry name" value="PAF-AH_p_II"/>
    <property type="match status" value="1"/>
</dbReference>
<accession>A0A1I2GM32</accession>
<keyword evidence="4" id="KW-0812">Transmembrane</keyword>
<feature type="transmembrane region" description="Helical" evidence="4">
    <location>
        <begin position="28"/>
        <end position="45"/>
    </location>
</feature>
<evidence type="ECO:0000313" key="5">
    <source>
        <dbReference type="EMBL" id="SFF17907.1"/>
    </source>
</evidence>
<dbReference type="InterPro" id="IPR029058">
    <property type="entry name" value="AB_hydrolase_fold"/>
</dbReference>
<dbReference type="PANTHER" id="PTHR10272:SF0">
    <property type="entry name" value="PLATELET-ACTIVATING FACTOR ACETYLHYDROLASE"/>
    <property type="match status" value="1"/>
</dbReference>
<dbReference type="EMBL" id="FOMT01000006">
    <property type="protein sequence ID" value="SFF17907.1"/>
    <property type="molecule type" value="Genomic_DNA"/>
</dbReference>
<sequence>MRIVEIALIAINILSLFLGFSRPSKQIWIGTAAVNLAALLLHGLVEGFRFQMFLAYGYVGLLVIYTLFKTTTRLYAKKMPKLLKGFVICLSIGCLALTSFLSYALPVFSLPQPTGDYKIGVEELHLIDENRDDPFLDKSPKKRELMVKLYYPAEEDNSKPYEPYLQSELLTLFASFFHVPAFVLGHLGLVTTDTKADLPVSGQLQQYPVILFSHGAGTSAAVHTSQYEDLASHGYIVAAIDHTFVSAGTVFPDHTVSAMEATTDFHTAEPAEIITQIMADDASFVMDELSGLNEGNGTQDVDFKGKLDLNHIGAAGHSVGGAAAYNLAIHDSRVKAAIDLDGAVYMKPGKETIIAPFLMLANDKNHIQQIKNRKPLYQDLNAVPAEEQEKLISESIYGTREAYEEAYNKARQNVIGLTEVLHESGNLFTIAGSDHMKFTDIGLFIGSNKLRNLIGIGGQTDPARCLVVTEALTRAFFDQHLKGVTEDTLNALPREYPELEKIKL</sequence>
<dbReference type="AlphaFoldDB" id="A0A1I2GM32"/>
<dbReference type="Gene3D" id="3.40.50.1820">
    <property type="entry name" value="alpha/beta hydrolase"/>
    <property type="match status" value="1"/>
</dbReference>
<keyword evidence="4" id="KW-0472">Membrane</keyword>
<dbReference type="STRING" id="1045775.SAMN05216378_5312"/>
<keyword evidence="4" id="KW-1133">Transmembrane helix</keyword>
<feature type="transmembrane region" description="Helical" evidence="4">
    <location>
        <begin position="82"/>
        <end position="105"/>
    </location>
</feature>
<evidence type="ECO:0000256" key="3">
    <source>
        <dbReference type="ARBA" id="ARBA00023098"/>
    </source>
</evidence>
<dbReference type="GO" id="GO:0016042">
    <property type="term" value="P:lipid catabolic process"/>
    <property type="evidence" value="ECO:0007669"/>
    <property type="project" value="UniProtKB-KW"/>
</dbReference>
<dbReference type="GO" id="GO:0003847">
    <property type="term" value="F:1-alkyl-2-acetylglycerophosphocholine esterase activity"/>
    <property type="evidence" value="ECO:0007669"/>
    <property type="project" value="TreeGrafter"/>
</dbReference>
<dbReference type="Proteomes" id="UP000198855">
    <property type="component" value="Unassembled WGS sequence"/>
</dbReference>
<evidence type="ECO:0000313" key="6">
    <source>
        <dbReference type="Proteomes" id="UP000198855"/>
    </source>
</evidence>
<feature type="transmembrane region" description="Helical" evidence="4">
    <location>
        <begin position="6"/>
        <end position="21"/>
    </location>
</feature>
<keyword evidence="2" id="KW-0442">Lipid degradation</keyword>
<dbReference type="SUPFAM" id="SSF53474">
    <property type="entry name" value="alpha/beta-Hydrolases"/>
    <property type="match status" value="1"/>
</dbReference>
<protein>
    <submittedName>
        <fullName evidence="5">Platelet-activating factor acetylhydrolase, isoform II</fullName>
    </submittedName>
</protein>
<keyword evidence="1 5" id="KW-0378">Hydrolase</keyword>
<dbReference type="RefSeq" id="WP_175533015.1">
    <property type="nucleotide sequence ID" value="NZ_FOMT01000006.1"/>
</dbReference>
<organism evidence="5 6">
    <name type="scientific">Paenibacillus catalpae</name>
    <dbReference type="NCBI Taxonomy" id="1045775"/>
    <lineage>
        <taxon>Bacteria</taxon>
        <taxon>Bacillati</taxon>
        <taxon>Bacillota</taxon>
        <taxon>Bacilli</taxon>
        <taxon>Bacillales</taxon>
        <taxon>Paenibacillaceae</taxon>
        <taxon>Paenibacillus</taxon>
    </lineage>
</organism>
<name>A0A1I2GM32_9BACL</name>
<evidence type="ECO:0000256" key="1">
    <source>
        <dbReference type="ARBA" id="ARBA00022801"/>
    </source>
</evidence>
<keyword evidence="6" id="KW-1185">Reference proteome</keyword>
<proteinExistence type="predicted"/>
<gene>
    <name evidence="5" type="ORF">SAMN05216378_5312</name>
</gene>